<gene>
    <name evidence="6" type="primary">csrA</name>
    <name evidence="7" type="ordered locus">Desca_1809</name>
</gene>
<dbReference type="STRING" id="868595.Desca_1809"/>
<dbReference type="GO" id="GO:0044781">
    <property type="term" value="P:bacterial-type flagellum organization"/>
    <property type="evidence" value="ECO:0007669"/>
    <property type="project" value="UniProtKB-KW"/>
</dbReference>
<dbReference type="EMBL" id="CP002736">
    <property type="protein sequence ID" value="AEF94656.1"/>
    <property type="molecule type" value="Genomic_DNA"/>
</dbReference>
<dbReference type="AlphaFoldDB" id="F6B819"/>
<dbReference type="NCBIfam" id="NF002469">
    <property type="entry name" value="PRK01712.1"/>
    <property type="match status" value="1"/>
</dbReference>
<dbReference type="KEGG" id="dca:Desca_1809"/>
<comment type="function">
    <text evidence="6">A translational regulator that binds mRNA to regulate translation initiation and/or mRNA stability. Usually binds in the 5'-UTR at or near the Shine-Dalgarno sequence preventing ribosome-binding, thus repressing translation. Its main target seems to be the major flagellin gene, while its function is anatagonized by FliW.</text>
</comment>
<keyword evidence="4 6" id="KW-0810">Translation regulation</keyword>
<keyword evidence="8" id="KW-1185">Reference proteome</keyword>
<reference evidence="7 8" key="1">
    <citation type="submission" date="2011-05" db="EMBL/GenBank/DDBJ databases">
        <title>Complete sequence of Desulfotomaculum carboxydivorans CO-1-SRB.</title>
        <authorList>
            <consortium name="US DOE Joint Genome Institute"/>
            <person name="Lucas S."/>
            <person name="Han J."/>
            <person name="Lapidus A."/>
            <person name="Cheng J.-F."/>
            <person name="Goodwin L."/>
            <person name="Pitluck S."/>
            <person name="Peters L."/>
            <person name="Mikhailova N."/>
            <person name="Lu M."/>
            <person name="Han C."/>
            <person name="Tapia R."/>
            <person name="Land M."/>
            <person name="Hauser L."/>
            <person name="Kyrpides N."/>
            <person name="Ivanova N."/>
            <person name="Pagani I."/>
            <person name="Stams A."/>
            <person name="Plugge C."/>
            <person name="Muyzer G."/>
            <person name="Kuever J."/>
            <person name="Parshina S."/>
            <person name="Ivanova A."/>
            <person name="Nazina T."/>
            <person name="Woyke T."/>
        </authorList>
    </citation>
    <scope>NUCLEOTIDE SEQUENCE [LARGE SCALE GENOMIC DNA]</scope>
    <source>
        <strain evidence="8">DSM 14880 / VKM B-2319 / CO-1-SRB</strain>
    </source>
</reference>
<comment type="subunit">
    <text evidence="6">Homodimer; the beta-strands of each monomer intercalate to form a hydrophobic core, while the alpha-helices form wings that extend away from the core.</text>
</comment>
<dbReference type="FunFam" id="2.60.40.4380:FF:000002">
    <property type="entry name" value="Translational regulator CsrA"/>
    <property type="match status" value="1"/>
</dbReference>
<protein>
    <recommendedName>
        <fullName evidence="6">Translational regulator CsrA</fullName>
    </recommendedName>
</protein>
<proteinExistence type="inferred from homology"/>
<evidence type="ECO:0000313" key="7">
    <source>
        <dbReference type="EMBL" id="AEF94656.1"/>
    </source>
</evidence>
<dbReference type="GO" id="GO:0006109">
    <property type="term" value="P:regulation of carbohydrate metabolic process"/>
    <property type="evidence" value="ECO:0007669"/>
    <property type="project" value="InterPro"/>
</dbReference>
<dbReference type="eggNOG" id="COG1551">
    <property type="taxonomic scope" value="Bacteria"/>
</dbReference>
<dbReference type="Pfam" id="PF02599">
    <property type="entry name" value="CsrA"/>
    <property type="match status" value="1"/>
</dbReference>
<dbReference type="GO" id="GO:0048027">
    <property type="term" value="F:mRNA 5'-UTR binding"/>
    <property type="evidence" value="ECO:0007669"/>
    <property type="project" value="UniProtKB-UniRule"/>
</dbReference>
<evidence type="ECO:0000256" key="4">
    <source>
        <dbReference type="ARBA" id="ARBA00022845"/>
    </source>
</evidence>
<dbReference type="InterPro" id="IPR036107">
    <property type="entry name" value="CsrA_sf"/>
</dbReference>
<evidence type="ECO:0000256" key="6">
    <source>
        <dbReference type="HAMAP-Rule" id="MF_00167"/>
    </source>
</evidence>
<dbReference type="Gene3D" id="2.60.40.4380">
    <property type="entry name" value="Translational regulator CsrA"/>
    <property type="match status" value="1"/>
</dbReference>
<organism evidence="7 8">
    <name type="scientific">Desulfotomaculum nigrificans (strain DSM 14880 / VKM B-2319 / CO-1-SRB)</name>
    <name type="common">Desulfotomaculum carboxydivorans</name>
    <dbReference type="NCBI Taxonomy" id="868595"/>
    <lineage>
        <taxon>Bacteria</taxon>
        <taxon>Bacillati</taxon>
        <taxon>Bacillota</taxon>
        <taxon>Clostridia</taxon>
        <taxon>Eubacteriales</taxon>
        <taxon>Desulfotomaculaceae</taxon>
        <taxon>Desulfotomaculum</taxon>
    </lineage>
</organism>
<accession>F6B819</accession>
<dbReference type="GO" id="GO:0006402">
    <property type="term" value="P:mRNA catabolic process"/>
    <property type="evidence" value="ECO:0007669"/>
    <property type="project" value="InterPro"/>
</dbReference>
<evidence type="ECO:0000256" key="5">
    <source>
        <dbReference type="ARBA" id="ARBA00022884"/>
    </source>
</evidence>
<keyword evidence="3 6" id="KW-1005">Bacterial flagellum biogenesis</keyword>
<dbReference type="InterPro" id="IPR003751">
    <property type="entry name" value="CsrA"/>
</dbReference>
<dbReference type="PANTHER" id="PTHR34984">
    <property type="entry name" value="CARBON STORAGE REGULATOR"/>
    <property type="match status" value="1"/>
</dbReference>
<dbReference type="GO" id="GO:0005829">
    <property type="term" value="C:cytosol"/>
    <property type="evidence" value="ECO:0007669"/>
    <property type="project" value="TreeGrafter"/>
</dbReference>
<dbReference type="GO" id="GO:0045947">
    <property type="term" value="P:negative regulation of translational initiation"/>
    <property type="evidence" value="ECO:0007669"/>
    <property type="project" value="UniProtKB-UniRule"/>
</dbReference>
<comment type="subcellular location">
    <subcellularLocation>
        <location evidence="6">Cytoplasm</location>
    </subcellularLocation>
</comment>
<evidence type="ECO:0000313" key="8">
    <source>
        <dbReference type="Proteomes" id="UP000009226"/>
    </source>
</evidence>
<dbReference type="PANTHER" id="PTHR34984:SF1">
    <property type="entry name" value="CARBON STORAGE REGULATOR"/>
    <property type="match status" value="1"/>
</dbReference>
<evidence type="ECO:0000256" key="2">
    <source>
        <dbReference type="ARBA" id="ARBA00022491"/>
    </source>
</evidence>
<keyword evidence="1 6" id="KW-0963">Cytoplasm</keyword>
<dbReference type="SUPFAM" id="SSF117130">
    <property type="entry name" value="CsrA-like"/>
    <property type="match status" value="1"/>
</dbReference>
<dbReference type="NCBIfam" id="TIGR00202">
    <property type="entry name" value="csrA"/>
    <property type="match status" value="1"/>
</dbReference>
<comment type="similarity">
    <text evidence="6">Belongs to the CsrA/RsmA family.</text>
</comment>
<sequence length="77" mass="8461">MLILSRKKNQAIHIGDNIVITILDVAGDNVKIGIEAPKNIQVYRSEVFKAIEEENKKAALAKAAPEDLAKLLEDFSS</sequence>
<dbReference type="GO" id="GO:1902208">
    <property type="term" value="P:regulation of bacterial-type flagellum assembly"/>
    <property type="evidence" value="ECO:0007669"/>
    <property type="project" value="UniProtKB-UniRule"/>
</dbReference>
<name>F6B819_DESCC</name>
<evidence type="ECO:0000256" key="3">
    <source>
        <dbReference type="ARBA" id="ARBA00022795"/>
    </source>
</evidence>
<evidence type="ECO:0000256" key="1">
    <source>
        <dbReference type="ARBA" id="ARBA00022490"/>
    </source>
</evidence>
<keyword evidence="2 6" id="KW-0678">Repressor</keyword>
<dbReference type="HAMAP" id="MF_00167">
    <property type="entry name" value="CsrA"/>
    <property type="match status" value="1"/>
</dbReference>
<dbReference type="Proteomes" id="UP000009226">
    <property type="component" value="Chromosome"/>
</dbReference>
<dbReference type="RefSeq" id="WP_013810385.1">
    <property type="nucleotide sequence ID" value="NC_015565.1"/>
</dbReference>
<dbReference type="HOGENOM" id="CLU_164837_0_0_9"/>
<keyword evidence="5 6" id="KW-0694">RNA-binding</keyword>